<evidence type="ECO:0000256" key="7">
    <source>
        <dbReference type="ARBA" id="ARBA00022840"/>
    </source>
</evidence>
<dbReference type="HAMAP" id="MF_00692">
    <property type="entry name" value="SelO"/>
    <property type="match status" value="1"/>
</dbReference>
<dbReference type="InterPro" id="IPR003846">
    <property type="entry name" value="SelO"/>
</dbReference>
<dbReference type="EMBL" id="KI913953">
    <property type="protein sequence ID" value="ETW08634.1"/>
    <property type="molecule type" value="Genomic_DNA"/>
</dbReference>
<dbReference type="VEuPathDB" id="FungiDB:H310_01170"/>
<evidence type="ECO:0000256" key="5">
    <source>
        <dbReference type="ARBA" id="ARBA00022723"/>
    </source>
</evidence>
<proteinExistence type="inferred from homology"/>
<evidence type="ECO:0000256" key="8">
    <source>
        <dbReference type="ARBA" id="ARBA00022842"/>
    </source>
</evidence>
<dbReference type="AlphaFoldDB" id="A0A024UQQ3"/>
<accession>A0A024UQQ3</accession>
<keyword evidence="6" id="KW-0547">Nucleotide-binding</keyword>
<keyword evidence="7" id="KW-0067">ATP-binding</keyword>
<sequence length="636" mass="69952">MRHHVMHRSLRNMTTISEPLLNIHLSMDKTAAREGSGFHVEQNPPENARVARENVRGASFTRAVTTPLPQPKLVVASPSALHLIQEPAALENDGQLPVDAKKALTDLIAGTGPIEGLAHCYAGHQFGHFSGQLGDGAAILLGGTGKWEAQLKGAGLTAFSRTADGRKVLRSTLREFLASEHMHALNIPTTRAGGVVVSSTETALRDVFYDGNAQHEPCATVLRIAQTFVRFGSFELFKPVDATTGRAGPCSTLPLEVQRATLRDMLTFVQQEYYDIHGQTDDLEGASRRFVEALTRRTAALVAKWQTVGFCHGVLNTDNMSIVGDTLDYGPYGFMEYFDPGHICNTSDTSGRYAFENQPEICKWNCHMLVTQLSVLFPDNVLDDFHALVDATYDTTYAAEWRSSMDQKLGLPPQDPDTNAALVATFWTTLTDTHADFTCVFRALSGLSVFDDSTVKNVLESLVKVSHSLAQEQRAAQPSVSPAQLAHLQQLLVSKPNVALRYGFNQDTLDGLSKQLTDYAAFLEANHTPDRFKRMQEDRWRVWLEQYRQHLAHHTDDAQADVARRRAMNQVNPKYILRNHVAQAAIDAASVGDTTTVAHILHLLTHPFDDGNACDTAIYGQPSDPTAPPLLVSCSS</sequence>
<evidence type="ECO:0000256" key="9">
    <source>
        <dbReference type="ARBA" id="ARBA00031547"/>
    </source>
</evidence>
<dbReference type="RefSeq" id="XP_008862439.1">
    <property type="nucleotide sequence ID" value="XM_008864217.1"/>
</dbReference>
<dbReference type="GO" id="GO:0005524">
    <property type="term" value="F:ATP binding"/>
    <property type="evidence" value="ECO:0007669"/>
    <property type="project" value="UniProtKB-KW"/>
</dbReference>
<keyword evidence="5" id="KW-0479">Metal-binding</keyword>
<protein>
    <recommendedName>
        <fullName evidence="9">Selenoprotein O</fullName>
    </recommendedName>
</protein>
<evidence type="ECO:0000313" key="10">
    <source>
        <dbReference type="EMBL" id="ETW08634.1"/>
    </source>
</evidence>
<dbReference type="Pfam" id="PF02696">
    <property type="entry name" value="SelO"/>
    <property type="match status" value="1"/>
</dbReference>
<dbReference type="PANTHER" id="PTHR12153">
    <property type="entry name" value="SELENOPROTEIN O"/>
    <property type="match status" value="1"/>
</dbReference>
<dbReference type="eggNOG" id="KOG2542">
    <property type="taxonomic scope" value="Eukaryota"/>
</dbReference>
<keyword evidence="4" id="KW-0548">Nucleotidyltransferase</keyword>
<dbReference type="STRING" id="157072.A0A024UQQ3"/>
<evidence type="ECO:0000256" key="1">
    <source>
        <dbReference type="ARBA" id="ARBA00001946"/>
    </source>
</evidence>
<organism evidence="10">
    <name type="scientific">Aphanomyces invadans</name>
    <dbReference type="NCBI Taxonomy" id="157072"/>
    <lineage>
        <taxon>Eukaryota</taxon>
        <taxon>Sar</taxon>
        <taxon>Stramenopiles</taxon>
        <taxon>Oomycota</taxon>
        <taxon>Saprolegniomycetes</taxon>
        <taxon>Saprolegniales</taxon>
        <taxon>Verrucalvaceae</taxon>
        <taxon>Aphanomyces</taxon>
    </lineage>
</organism>
<dbReference type="GO" id="GO:0016779">
    <property type="term" value="F:nucleotidyltransferase activity"/>
    <property type="evidence" value="ECO:0007669"/>
    <property type="project" value="UniProtKB-KW"/>
</dbReference>
<comment type="similarity">
    <text evidence="2">Belongs to the SELO family.</text>
</comment>
<name>A0A024UQQ3_9STRA</name>
<evidence type="ECO:0000256" key="6">
    <source>
        <dbReference type="ARBA" id="ARBA00022741"/>
    </source>
</evidence>
<dbReference type="OrthoDB" id="10254721at2759"/>
<comment type="cofactor">
    <cofactor evidence="1">
        <name>Mg(2+)</name>
        <dbReference type="ChEBI" id="CHEBI:18420"/>
    </cofactor>
</comment>
<reference evidence="10" key="1">
    <citation type="submission" date="2013-12" db="EMBL/GenBank/DDBJ databases">
        <title>The Genome Sequence of Aphanomyces invadans NJM9701.</title>
        <authorList>
            <consortium name="The Broad Institute Genomics Platform"/>
            <person name="Russ C."/>
            <person name="Tyler B."/>
            <person name="van West P."/>
            <person name="Dieguez-Uribeondo J."/>
            <person name="Young S.K."/>
            <person name="Zeng Q."/>
            <person name="Gargeya S."/>
            <person name="Fitzgerald M."/>
            <person name="Abouelleil A."/>
            <person name="Alvarado L."/>
            <person name="Chapman S.B."/>
            <person name="Gainer-Dewar J."/>
            <person name="Goldberg J."/>
            <person name="Griggs A."/>
            <person name="Gujja S."/>
            <person name="Hansen M."/>
            <person name="Howarth C."/>
            <person name="Imamovic A."/>
            <person name="Ireland A."/>
            <person name="Larimer J."/>
            <person name="McCowan C."/>
            <person name="Murphy C."/>
            <person name="Pearson M."/>
            <person name="Poon T.W."/>
            <person name="Priest M."/>
            <person name="Roberts A."/>
            <person name="Saif S."/>
            <person name="Shea T."/>
            <person name="Sykes S."/>
            <person name="Wortman J."/>
            <person name="Nusbaum C."/>
            <person name="Birren B."/>
        </authorList>
    </citation>
    <scope>NUCLEOTIDE SEQUENCE [LARGE SCALE GENOMIC DNA]</scope>
    <source>
        <strain evidence="10">NJM9701</strain>
    </source>
</reference>
<gene>
    <name evidence="10" type="ORF">H310_01170</name>
</gene>
<dbReference type="GeneID" id="20078220"/>
<evidence type="ECO:0000256" key="4">
    <source>
        <dbReference type="ARBA" id="ARBA00022695"/>
    </source>
</evidence>
<dbReference type="PANTHER" id="PTHR12153:SF15">
    <property type="entry name" value="PROTEIN ADENYLYLTRANSFERASE SELO, MITOCHONDRIAL"/>
    <property type="match status" value="1"/>
</dbReference>
<evidence type="ECO:0000256" key="3">
    <source>
        <dbReference type="ARBA" id="ARBA00022679"/>
    </source>
</evidence>
<dbReference type="GO" id="GO:0046872">
    <property type="term" value="F:metal ion binding"/>
    <property type="evidence" value="ECO:0007669"/>
    <property type="project" value="UniProtKB-KW"/>
</dbReference>
<keyword evidence="8" id="KW-0460">Magnesium</keyword>
<evidence type="ECO:0000256" key="2">
    <source>
        <dbReference type="ARBA" id="ARBA00009747"/>
    </source>
</evidence>
<keyword evidence="3" id="KW-0808">Transferase</keyword>